<sequence length="107" mass="12288">MSNTNRLFSIIYIFIIVLTITTFSPRNRLKGHFYKTLLASEADFYNPRVQEYLDQDTQDVLATCQCIRGFLAFCKPPTSGKECHAECRTYMKGHVDMPSITPCLPMI</sequence>
<gene>
    <name evidence="2" type="ORF">ILUMI_03563</name>
</gene>
<dbReference type="Proteomes" id="UP000801492">
    <property type="component" value="Unassembled WGS sequence"/>
</dbReference>
<feature type="transmembrane region" description="Helical" evidence="1">
    <location>
        <begin position="6"/>
        <end position="25"/>
    </location>
</feature>
<dbReference type="OrthoDB" id="10459258at2759"/>
<keyword evidence="1" id="KW-0812">Transmembrane</keyword>
<keyword evidence="1" id="KW-0472">Membrane</keyword>
<protein>
    <submittedName>
        <fullName evidence="2">Uncharacterized protein</fullName>
    </submittedName>
</protein>
<reference evidence="2" key="1">
    <citation type="submission" date="2019-08" db="EMBL/GenBank/DDBJ databases">
        <title>The genome of the North American firefly Photinus pyralis.</title>
        <authorList>
            <consortium name="Photinus pyralis genome working group"/>
            <person name="Fallon T.R."/>
            <person name="Sander Lower S.E."/>
            <person name="Weng J.-K."/>
        </authorList>
    </citation>
    <scope>NUCLEOTIDE SEQUENCE</scope>
    <source>
        <strain evidence="2">TRF0915ILg1</strain>
        <tissue evidence="2">Whole body</tissue>
    </source>
</reference>
<comment type="caution">
    <text evidence="2">The sequence shown here is derived from an EMBL/GenBank/DDBJ whole genome shotgun (WGS) entry which is preliminary data.</text>
</comment>
<keyword evidence="3" id="KW-1185">Reference proteome</keyword>
<evidence type="ECO:0000313" key="2">
    <source>
        <dbReference type="EMBL" id="KAF2902629.1"/>
    </source>
</evidence>
<dbReference type="EMBL" id="VTPC01001239">
    <property type="protein sequence ID" value="KAF2902629.1"/>
    <property type="molecule type" value="Genomic_DNA"/>
</dbReference>
<organism evidence="2 3">
    <name type="scientific">Ignelater luminosus</name>
    <name type="common">Cucubano</name>
    <name type="synonym">Pyrophorus luminosus</name>
    <dbReference type="NCBI Taxonomy" id="2038154"/>
    <lineage>
        <taxon>Eukaryota</taxon>
        <taxon>Metazoa</taxon>
        <taxon>Ecdysozoa</taxon>
        <taxon>Arthropoda</taxon>
        <taxon>Hexapoda</taxon>
        <taxon>Insecta</taxon>
        <taxon>Pterygota</taxon>
        <taxon>Neoptera</taxon>
        <taxon>Endopterygota</taxon>
        <taxon>Coleoptera</taxon>
        <taxon>Polyphaga</taxon>
        <taxon>Elateriformia</taxon>
        <taxon>Elateroidea</taxon>
        <taxon>Elateridae</taxon>
        <taxon>Agrypninae</taxon>
        <taxon>Pyrophorini</taxon>
        <taxon>Ignelater</taxon>
    </lineage>
</organism>
<proteinExistence type="predicted"/>
<name>A0A8K0DEB1_IGNLU</name>
<dbReference type="AlphaFoldDB" id="A0A8K0DEB1"/>
<evidence type="ECO:0000313" key="3">
    <source>
        <dbReference type="Proteomes" id="UP000801492"/>
    </source>
</evidence>
<accession>A0A8K0DEB1</accession>
<keyword evidence="1" id="KW-1133">Transmembrane helix</keyword>
<evidence type="ECO:0000256" key="1">
    <source>
        <dbReference type="SAM" id="Phobius"/>
    </source>
</evidence>